<organism evidence="2 3">
    <name type="scientific">Paramecium octaurelia</name>
    <dbReference type="NCBI Taxonomy" id="43137"/>
    <lineage>
        <taxon>Eukaryota</taxon>
        <taxon>Sar</taxon>
        <taxon>Alveolata</taxon>
        <taxon>Ciliophora</taxon>
        <taxon>Intramacronucleata</taxon>
        <taxon>Oligohymenophorea</taxon>
        <taxon>Peniculida</taxon>
        <taxon>Parameciidae</taxon>
        <taxon>Paramecium</taxon>
    </lineage>
</organism>
<dbReference type="AlphaFoldDB" id="A0A8S1TFE6"/>
<proteinExistence type="predicted"/>
<comment type="caution">
    <text evidence="2">The sequence shown here is derived from an EMBL/GenBank/DDBJ whole genome shotgun (WGS) entry which is preliminary data.</text>
</comment>
<gene>
    <name evidence="2" type="ORF">POCTA_138.1.T0270055</name>
</gene>
<evidence type="ECO:0000256" key="1">
    <source>
        <dbReference type="SAM" id="Coils"/>
    </source>
</evidence>
<dbReference type="OrthoDB" id="308655at2759"/>
<dbReference type="OMA" id="AYAYQTQ"/>
<feature type="coiled-coil region" evidence="1">
    <location>
        <begin position="329"/>
        <end position="370"/>
    </location>
</feature>
<protein>
    <submittedName>
        <fullName evidence="2">Uncharacterized protein</fullName>
    </submittedName>
</protein>
<name>A0A8S1TFE6_PAROT</name>
<keyword evidence="1" id="KW-0175">Coiled coil</keyword>
<sequence>MQTQPQPIGVITYYSDQYEPQCPYCQSGEHSIQSDACTFQQTHHINEQAVRGRVVYVSPERIVSRKIIETTTISPSMSQLVTPSIISTATPKLITSQNPLTQVSPVLNQKQFISKQQSPILVHQQYVIPQQSFIQQQIPIVQQSSYDLNMSRELQQSQLIQQDLQLKEKELAEKLQNQTEEIQQSNLAYNQLQQALYEKKDEYEQLKKAYAYQTQYSPNSLIPKSLQEIYNKSQVKEKKPVLSQEELELYWKHRVYELEEYLYELWGKIAQMQQQKVEQKKDDSIKIELLQREVCQLEHIVRLKSNSVVILKNKLNNLMYQYDPATEVTKQQDQQLQSVRQQVMNLNSKYQQIQEEIQDLEAQNQKSKVGINDNDAIPINQDSFQY</sequence>
<evidence type="ECO:0000313" key="3">
    <source>
        <dbReference type="Proteomes" id="UP000683925"/>
    </source>
</evidence>
<accession>A0A8S1TFE6</accession>
<dbReference type="Proteomes" id="UP000683925">
    <property type="component" value="Unassembled WGS sequence"/>
</dbReference>
<evidence type="ECO:0000313" key="2">
    <source>
        <dbReference type="EMBL" id="CAD8152821.1"/>
    </source>
</evidence>
<feature type="coiled-coil region" evidence="1">
    <location>
        <begin position="161"/>
        <end position="209"/>
    </location>
</feature>
<reference evidence="2" key="1">
    <citation type="submission" date="2021-01" db="EMBL/GenBank/DDBJ databases">
        <authorList>
            <consortium name="Genoscope - CEA"/>
            <person name="William W."/>
        </authorList>
    </citation>
    <scope>NUCLEOTIDE SEQUENCE</scope>
</reference>
<keyword evidence="3" id="KW-1185">Reference proteome</keyword>
<dbReference type="EMBL" id="CAJJDP010000027">
    <property type="protein sequence ID" value="CAD8152821.1"/>
    <property type="molecule type" value="Genomic_DNA"/>
</dbReference>